<evidence type="ECO:0000256" key="1">
    <source>
        <dbReference type="ARBA" id="ARBA00022723"/>
    </source>
</evidence>
<gene>
    <name evidence="7" type="ORF">ZIOFF_046327</name>
</gene>
<accession>A0A8J5KW42</accession>
<dbReference type="Gene3D" id="6.10.250.1310">
    <property type="match status" value="1"/>
</dbReference>
<evidence type="ECO:0000256" key="4">
    <source>
        <dbReference type="PROSITE-ProRule" id="PRU00146"/>
    </source>
</evidence>
<evidence type="ECO:0000256" key="2">
    <source>
        <dbReference type="ARBA" id="ARBA00022771"/>
    </source>
</evidence>
<evidence type="ECO:0000256" key="3">
    <source>
        <dbReference type="ARBA" id="ARBA00022833"/>
    </source>
</evidence>
<organism evidence="7 8">
    <name type="scientific">Zingiber officinale</name>
    <name type="common">Ginger</name>
    <name type="synonym">Amomum zingiber</name>
    <dbReference type="NCBI Taxonomy" id="94328"/>
    <lineage>
        <taxon>Eukaryota</taxon>
        <taxon>Viridiplantae</taxon>
        <taxon>Streptophyta</taxon>
        <taxon>Embryophyta</taxon>
        <taxon>Tracheophyta</taxon>
        <taxon>Spermatophyta</taxon>
        <taxon>Magnoliopsida</taxon>
        <taxon>Liliopsida</taxon>
        <taxon>Zingiberales</taxon>
        <taxon>Zingiberaceae</taxon>
        <taxon>Zingiber</taxon>
    </lineage>
</organism>
<reference evidence="7 8" key="1">
    <citation type="submission" date="2020-08" db="EMBL/GenBank/DDBJ databases">
        <title>Plant Genome Project.</title>
        <authorList>
            <person name="Zhang R.-G."/>
        </authorList>
    </citation>
    <scope>NUCLEOTIDE SEQUENCE [LARGE SCALE GENOMIC DNA]</scope>
    <source>
        <tissue evidence="7">Rhizome</tissue>
    </source>
</reference>
<evidence type="ECO:0000256" key="5">
    <source>
        <dbReference type="SAM" id="MobiDB-lite"/>
    </source>
</evidence>
<dbReference type="InterPro" id="IPR039322">
    <property type="entry name" value="MOM1"/>
</dbReference>
<feature type="region of interest" description="Disordered" evidence="5">
    <location>
        <begin position="1"/>
        <end position="26"/>
    </location>
</feature>
<proteinExistence type="predicted"/>
<protein>
    <recommendedName>
        <fullName evidence="6">PHD-type domain-containing protein</fullName>
    </recommendedName>
</protein>
<dbReference type="InterPro" id="IPR023780">
    <property type="entry name" value="Chromo_domain"/>
</dbReference>
<feature type="compositionally biased region" description="Basic and acidic residues" evidence="5">
    <location>
        <begin position="1027"/>
        <end position="1040"/>
    </location>
</feature>
<dbReference type="SUPFAM" id="SSF54160">
    <property type="entry name" value="Chromo domain-like"/>
    <property type="match status" value="2"/>
</dbReference>
<feature type="compositionally biased region" description="Polar residues" evidence="5">
    <location>
        <begin position="82"/>
        <end position="94"/>
    </location>
</feature>
<dbReference type="PROSITE" id="PS01359">
    <property type="entry name" value="ZF_PHD_1"/>
    <property type="match status" value="1"/>
</dbReference>
<evidence type="ECO:0000313" key="8">
    <source>
        <dbReference type="Proteomes" id="UP000734854"/>
    </source>
</evidence>
<feature type="region of interest" description="Disordered" evidence="5">
    <location>
        <begin position="1670"/>
        <end position="1690"/>
    </location>
</feature>
<dbReference type="Gene3D" id="3.30.40.10">
    <property type="entry name" value="Zinc/RING finger domain, C3HC4 (zinc finger)"/>
    <property type="match status" value="1"/>
</dbReference>
<dbReference type="InterPro" id="IPR019786">
    <property type="entry name" value="Zinc_finger_PHD-type_CS"/>
</dbReference>
<dbReference type="GO" id="GO:0008270">
    <property type="term" value="F:zinc ion binding"/>
    <property type="evidence" value="ECO:0007669"/>
    <property type="project" value="UniProtKB-KW"/>
</dbReference>
<dbReference type="Pfam" id="PF25029">
    <property type="entry name" value="MOM1"/>
    <property type="match status" value="1"/>
</dbReference>
<sequence>MRGERESRQRDLFNGNRGRSGHEEGLVGRGVIAFTAEDWLGYPASIEPMVRAQSQKKNAAGSSRSKGGAKKMKDLHDLGISCSMQNANPSSEISSGKGKDREEIIASSSGPKDPSPLRRSTRESLMKKLAASNSNLSKSEHLENPSSSTPLKKGRIERQVKKVDQSPLRKSERIDKSSATSSSGCKNDSKSSDSSGKKKGDAVKNEEEAKSKHINLRIPPTDNKRKQMTARSYRASLISAKKVKMSDSAETQHERDSLAADTEAVLEDVGGCCQRKISEQNVELCKGEFKEDAECSSSCSKEDSVKALGIEGGAISMKEPFHDVFQRLLDGNDNESDVCKQNRKDLFLKSREISFPDRSNRADTSRENKSSPVAFTSFQRTDYGPDMVVTPKGNDKLAQEVHTEDVCLSTSSAKRENSEKCAKCVKLTRVQVVHAKDSCTMKRINDVSFAPLEVVDQPSALGAHQNDANPMEEDKAEGTLLSKAKEKLDGAEKYFDVMEMYTMPAQAMKNKGVRRKKIKRNKHIRKEEAVKETFLGFDILREEVAGDLLFADRGENIICSTWEDAEDAWLTSSCHVPPVCTTSVDKNIEKTSESSYCHTLGSSKRHVCSTGEPLAEIQTDSDPDVCVLCRQQKTELLCRGKGCNTRYHLSCLDPPLPNAPPGIWLCISCIKKKIEFGVYSVSVGIDSVWNFKEGEQNSKQYLVKYKGLAHAHNQWISETQMLQEAPSILSKFNRDYQKNMIIRWKQEWTVPHRLLQKRLLMPQELADQFFEKLGNNFTKCYHEWYVEWKGLGYKDATWELESSQLLRTPDALLLMQDYEVRLKGKTAFDSSNADKAYERKPPQRSLHQLLKPELSKLCEILKLPALPFQENVADMAQLFLEYIMYNHQVNPEPEVILQAFKISLCWRAASFLKHKIDHEETLALAKKYLNFTCDEDQASNIYSKLRILKKKFSQKDCTSWKKRESGPPSSGADITEEPVSKMSTDSSGPNVSEPEKGARNEDPGHNVLEQLMLPEQEQDPGCATHADLQEHSGSRNDELIRNQTNSINKICSRREADLSVKQNEEILDFNKHKEKMEMSLKKEHEKRIEPFLAMINDSTERENNIRLSSENLAKKIAAFSKHMSVQYEKLKSMQSVARDKEHQIKNHWLEEAKGGKLEAVNLVDCFYNIPLSDSGFMLEEFKVLDQDDSHDSLGIGTYDSDTTGSFQNEQIGNVLSVGNLVTTERPSKNFEVAKASPEVAECLSGQRDTFITQSYSVDEVLGDLPLEVPSSVPFTDIIDVHMDTVTLASKLPVKDIVTDAVDGMPINSRIAATEKQAFDKNSERSCSRSCPSQIMDQGEHMNYDDGVCLATLSTENQEPCINEHARTDNSLVFEGQGIGTSQEIPTSNSSDILTFPDELLTNNIAVSDYFDNPLPIGRVPIFVQCEDNIAASVIEQEPSRQMSGSLQNGTPMSEPTMLSSALVSQIVDQSILQNSHMRSQSSIGEDLTNVSRQPETFRYPLFPLIQLMPIQGLQPEPLKNELARIRMQDDRIGKMHEDMKLKLKLECDQEMLKVQKKYDMLLQDAESECVQSKKTLATIYDKVFMNQVLAEEFRAKFVENQGGSSSTSQGQQRSLHHLLQASQPQFVQRAASSTISMSNSLPVTRPSAAIPLPVTRPAAANLPPDAHPSAAIPRPVTRPSATIPFPVTRPTATNLGPSAAIPLPATRPSATIPLPVTHPTVANLPPAIPLPVTRPSGTIPLSVTRPTVANLASSAAIPLPVTHPTVANLPAAIPLPVTHPSGTIPLAVTRPTVANLAPSAAIPLPVSHPTVAKLPPATHLSAVSPSAAQSNSFATIRLRAPSIPSGQTVRSPSSVFPSNSVRHHFGSMLPPRSNIQIGSETRAPAPHLQRFRANASLTSSSVIQISGTSPFANIGSTTMGQVANTPKLQPCFLPVSGTGEPVISNSVSSCQDVSSTSVGLPLNVQDIGIGASQQSSFQLANLVPTIDRNSSNFPSTTTPGLSQTSAADVDRHRVNSDVVCISDDES</sequence>
<comment type="caution">
    <text evidence="7">The sequence shown here is derived from an EMBL/GenBank/DDBJ whole genome shotgun (WGS) entry which is preliminary data.</text>
</comment>
<dbReference type="InterPro" id="IPR013083">
    <property type="entry name" value="Znf_RING/FYVE/PHD"/>
</dbReference>
<feature type="region of interest" description="Disordered" evidence="5">
    <location>
        <begin position="51"/>
        <end position="231"/>
    </location>
</feature>
<dbReference type="InterPro" id="IPR016197">
    <property type="entry name" value="Chromo-like_dom_sf"/>
</dbReference>
<dbReference type="InterPro" id="IPR011011">
    <property type="entry name" value="Znf_FYVE_PHD"/>
</dbReference>
<keyword evidence="3" id="KW-0862">Zinc</keyword>
<name>A0A8J5KW42_ZINOF</name>
<dbReference type="Proteomes" id="UP000734854">
    <property type="component" value="Unassembled WGS sequence"/>
</dbReference>
<feature type="compositionally biased region" description="Basic and acidic residues" evidence="5">
    <location>
        <begin position="1"/>
        <end position="11"/>
    </location>
</feature>
<feature type="compositionally biased region" description="Polar residues" evidence="5">
    <location>
        <begin position="52"/>
        <end position="65"/>
    </location>
</feature>
<feature type="compositionally biased region" description="Basic and acidic residues" evidence="5">
    <location>
        <begin position="154"/>
        <end position="176"/>
    </location>
</feature>
<feature type="compositionally biased region" description="Basic and acidic residues" evidence="5">
    <location>
        <begin position="993"/>
        <end position="1003"/>
    </location>
</feature>
<keyword evidence="8" id="KW-1185">Reference proteome</keyword>
<dbReference type="PANTHER" id="PTHR35116:SF2">
    <property type="entry name" value="ATP-DEPENDENT HELICASE FAMILY PROTEIN-RELATED"/>
    <property type="match status" value="1"/>
</dbReference>
<dbReference type="Pfam" id="PF00385">
    <property type="entry name" value="Chromo"/>
    <property type="match status" value="1"/>
</dbReference>
<dbReference type="SUPFAM" id="SSF57903">
    <property type="entry name" value="FYVE/PHD zinc finger"/>
    <property type="match status" value="1"/>
</dbReference>
<feature type="compositionally biased region" description="Polar residues" evidence="5">
    <location>
        <begin position="1990"/>
        <end position="2006"/>
    </location>
</feature>
<dbReference type="SMART" id="SM00298">
    <property type="entry name" value="CHROMO"/>
    <property type="match status" value="2"/>
</dbReference>
<evidence type="ECO:0000313" key="7">
    <source>
        <dbReference type="EMBL" id="KAG6498414.1"/>
    </source>
</evidence>
<feature type="region of interest" description="Disordered" evidence="5">
    <location>
        <begin position="1990"/>
        <end position="2009"/>
    </location>
</feature>
<evidence type="ECO:0000259" key="6">
    <source>
        <dbReference type="PROSITE" id="PS50016"/>
    </source>
</evidence>
<feature type="region of interest" description="Disordered" evidence="5">
    <location>
        <begin position="1019"/>
        <end position="1041"/>
    </location>
</feature>
<dbReference type="Gene3D" id="2.40.50.40">
    <property type="match status" value="2"/>
</dbReference>
<dbReference type="PROSITE" id="PS50016">
    <property type="entry name" value="ZF_PHD_2"/>
    <property type="match status" value="1"/>
</dbReference>
<feature type="domain" description="PHD-type" evidence="6">
    <location>
        <begin position="623"/>
        <end position="672"/>
    </location>
</feature>
<dbReference type="InterPro" id="IPR000953">
    <property type="entry name" value="Chromo/chromo_shadow_dom"/>
</dbReference>
<feature type="region of interest" description="Disordered" evidence="5">
    <location>
        <begin position="958"/>
        <end position="1003"/>
    </location>
</feature>
<dbReference type="GO" id="GO:0031507">
    <property type="term" value="P:heterochromatin formation"/>
    <property type="evidence" value="ECO:0007669"/>
    <property type="project" value="InterPro"/>
</dbReference>
<keyword evidence="1" id="KW-0479">Metal-binding</keyword>
<dbReference type="InterPro" id="IPR001965">
    <property type="entry name" value="Znf_PHD"/>
</dbReference>
<dbReference type="SMART" id="SM00249">
    <property type="entry name" value="PHD"/>
    <property type="match status" value="1"/>
</dbReference>
<dbReference type="InterPro" id="IPR019787">
    <property type="entry name" value="Znf_PHD-finger"/>
</dbReference>
<dbReference type="EMBL" id="JACMSC010000012">
    <property type="protein sequence ID" value="KAG6498414.1"/>
    <property type="molecule type" value="Genomic_DNA"/>
</dbReference>
<dbReference type="InterPro" id="IPR056882">
    <property type="entry name" value="MOM1_dom"/>
</dbReference>
<dbReference type="PANTHER" id="PTHR35116">
    <property type="entry name" value="HELICASE PROTEIN MOM1"/>
    <property type="match status" value="1"/>
</dbReference>
<dbReference type="Pfam" id="PF00628">
    <property type="entry name" value="PHD"/>
    <property type="match status" value="1"/>
</dbReference>
<keyword evidence="2 4" id="KW-0863">Zinc-finger</keyword>
<feature type="compositionally biased region" description="Polar residues" evidence="5">
    <location>
        <begin position="981"/>
        <end position="990"/>
    </location>
</feature>
<feature type="compositionally biased region" description="Basic and acidic residues" evidence="5">
    <location>
        <begin position="187"/>
        <end position="211"/>
    </location>
</feature>